<feature type="domain" description="DUF397" evidence="1">
    <location>
        <begin position="17"/>
        <end position="70"/>
    </location>
</feature>
<protein>
    <submittedName>
        <fullName evidence="2">Uncharacterized protein DUF397</fullName>
    </submittedName>
</protein>
<evidence type="ECO:0000313" key="2">
    <source>
        <dbReference type="EMBL" id="TDV54211.1"/>
    </source>
</evidence>
<evidence type="ECO:0000259" key="1">
    <source>
        <dbReference type="Pfam" id="PF04149"/>
    </source>
</evidence>
<gene>
    <name evidence="2" type="ORF">CLV71_104682</name>
</gene>
<keyword evidence="3" id="KW-1185">Reference proteome</keyword>
<dbReference type="RefSeq" id="WP_133903174.1">
    <property type="nucleotide sequence ID" value="NZ_SOCP01000004.1"/>
</dbReference>
<name>A0A4V3FU83_9PSEU</name>
<dbReference type="Proteomes" id="UP000294927">
    <property type="component" value="Unassembled WGS sequence"/>
</dbReference>
<sequence length="77" mass="8190">MGSYEPVVFTNVFPARGWRAAGRCGPNGGNCVEVNLDVLGLVGLRDSKSSTGRVIVLDGGGWFPFLDATKSGRFDLE</sequence>
<dbReference type="AlphaFoldDB" id="A0A4V3FU83"/>
<proteinExistence type="predicted"/>
<accession>A0A4V3FU83</accession>
<dbReference type="Pfam" id="PF04149">
    <property type="entry name" value="DUF397"/>
    <property type="match status" value="1"/>
</dbReference>
<organism evidence="2 3">
    <name type="scientific">Actinophytocola oryzae</name>
    <dbReference type="NCBI Taxonomy" id="502181"/>
    <lineage>
        <taxon>Bacteria</taxon>
        <taxon>Bacillati</taxon>
        <taxon>Actinomycetota</taxon>
        <taxon>Actinomycetes</taxon>
        <taxon>Pseudonocardiales</taxon>
        <taxon>Pseudonocardiaceae</taxon>
    </lineage>
</organism>
<dbReference type="OrthoDB" id="4570646at2"/>
<comment type="caution">
    <text evidence="2">The sequence shown here is derived from an EMBL/GenBank/DDBJ whole genome shotgun (WGS) entry which is preliminary data.</text>
</comment>
<dbReference type="EMBL" id="SOCP01000004">
    <property type="protein sequence ID" value="TDV54211.1"/>
    <property type="molecule type" value="Genomic_DNA"/>
</dbReference>
<reference evidence="2 3" key="1">
    <citation type="submission" date="2019-03" db="EMBL/GenBank/DDBJ databases">
        <title>Genomic Encyclopedia of Archaeal and Bacterial Type Strains, Phase II (KMG-II): from individual species to whole genera.</title>
        <authorList>
            <person name="Goeker M."/>
        </authorList>
    </citation>
    <scope>NUCLEOTIDE SEQUENCE [LARGE SCALE GENOMIC DNA]</scope>
    <source>
        <strain evidence="2 3">DSM 45499</strain>
    </source>
</reference>
<dbReference type="InterPro" id="IPR007278">
    <property type="entry name" value="DUF397"/>
</dbReference>
<evidence type="ECO:0000313" key="3">
    <source>
        <dbReference type="Proteomes" id="UP000294927"/>
    </source>
</evidence>